<comment type="caution">
    <text evidence="4">The sequence shown here is derived from an EMBL/GenBank/DDBJ whole genome shotgun (WGS) entry which is preliminary data.</text>
</comment>
<protein>
    <submittedName>
        <fullName evidence="4">Putative metallophosphoesterase</fullName>
    </submittedName>
</protein>
<evidence type="ECO:0000313" key="5">
    <source>
        <dbReference type="Proteomes" id="UP000194003"/>
    </source>
</evidence>
<name>A0A1Y2K1U5_9PROT</name>
<dbReference type="Proteomes" id="UP000194003">
    <property type="component" value="Unassembled WGS sequence"/>
</dbReference>
<dbReference type="STRING" id="1434232.MAIT1_00616"/>
<dbReference type="InterPro" id="IPR050535">
    <property type="entry name" value="DNA_Repair-Maintenance_Comp"/>
</dbReference>
<keyword evidence="5" id="KW-1185">Reference proteome</keyword>
<dbReference type="EMBL" id="LVJN01000021">
    <property type="protein sequence ID" value="OSM00172.1"/>
    <property type="molecule type" value="Genomic_DNA"/>
</dbReference>
<dbReference type="AlphaFoldDB" id="A0A1Y2K1U5"/>
<keyword evidence="2" id="KW-0175">Coiled coil</keyword>
<feature type="domain" description="Calcineurin-like phosphoesterase" evidence="3">
    <location>
        <begin position="10"/>
        <end position="207"/>
    </location>
</feature>
<dbReference type="PIRSF" id="PIRSF033091">
    <property type="entry name" value="Pesterase_YhaO"/>
    <property type="match status" value="1"/>
</dbReference>
<sequence length="420" mass="46248">MLRGMSDRFQFIHCADVHLDSPLTALSARFEHAAQPPEGLPQITRRAWDRLIDQAIERRVAFVLAAGDLFDDAIKDYQTSLYFVRSLERLEAAGIPLIAVRGNHDAANKENKTLSLPPNVTFLSESKAETLLLDEWDVAIHGRGYARVETRESLLPGYPPPSAGRLNIGLLHTALSGRGEHANYAPCDEADLIAKGYDYWALGHVHQWEVQHQPGAPWIVFPGNLQGRNIRETGVKGFALATVSGGVVEDVERIPCDVLRWAHAQADLKGATSFDTAQELIAHALGAALAEAQGRPLLARVSLFNVTAALRGDVEKLLFEAQQEAERLSDQFWIEKIKTHAPPPEPRRDAVDNADSLLDEARALLDEPEVQQELAALRDALLTANLPDDARNALAREPLETLLEGALTRLDEALRTEPEA</sequence>
<dbReference type="InterPro" id="IPR014576">
    <property type="entry name" value="Pesterase_YhaO"/>
</dbReference>
<dbReference type="SUPFAM" id="SSF56300">
    <property type="entry name" value="Metallo-dependent phosphatases"/>
    <property type="match status" value="1"/>
</dbReference>
<evidence type="ECO:0000256" key="2">
    <source>
        <dbReference type="SAM" id="Coils"/>
    </source>
</evidence>
<evidence type="ECO:0000256" key="1">
    <source>
        <dbReference type="ARBA" id="ARBA00022801"/>
    </source>
</evidence>
<organism evidence="4 5">
    <name type="scientific">Magnetofaba australis IT-1</name>
    <dbReference type="NCBI Taxonomy" id="1434232"/>
    <lineage>
        <taxon>Bacteria</taxon>
        <taxon>Pseudomonadati</taxon>
        <taxon>Pseudomonadota</taxon>
        <taxon>Magnetococcia</taxon>
        <taxon>Magnetococcales</taxon>
        <taxon>Magnetococcaceae</taxon>
        <taxon>Magnetofaba</taxon>
    </lineage>
</organism>
<reference evidence="4 5" key="1">
    <citation type="journal article" date="2016" name="BMC Genomics">
        <title>Combined genomic and structural analyses of a cultured magnetotactic bacterium reveals its niche adaptation to a dynamic environment.</title>
        <authorList>
            <person name="Araujo A.C."/>
            <person name="Morillo V."/>
            <person name="Cypriano J."/>
            <person name="Teixeira L.C."/>
            <person name="Leao P."/>
            <person name="Lyra S."/>
            <person name="Almeida L.G."/>
            <person name="Bazylinski D.A."/>
            <person name="Vasconcellos A.T."/>
            <person name="Abreu F."/>
            <person name="Lins U."/>
        </authorList>
    </citation>
    <scope>NUCLEOTIDE SEQUENCE [LARGE SCALE GENOMIC DNA]</scope>
    <source>
        <strain evidence="4 5">IT-1</strain>
    </source>
</reference>
<dbReference type="InterPro" id="IPR029052">
    <property type="entry name" value="Metallo-depent_PP-like"/>
</dbReference>
<proteinExistence type="predicted"/>
<dbReference type="PANTHER" id="PTHR30337:SF7">
    <property type="entry name" value="PHOSPHOESTERASE"/>
    <property type="match status" value="1"/>
</dbReference>
<dbReference type="GO" id="GO:0016787">
    <property type="term" value="F:hydrolase activity"/>
    <property type="evidence" value="ECO:0007669"/>
    <property type="project" value="UniProtKB-KW"/>
</dbReference>
<dbReference type="Pfam" id="PF00149">
    <property type="entry name" value="Metallophos"/>
    <property type="match status" value="1"/>
</dbReference>
<keyword evidence="1" id="KW-0378">Hydrolase</keyword>
<dbReference type="InterPro" id="IPR004843">
    <property type="entry name" value="Calcineurin-like_PHP"/>
</dbReference>
<dbReference type="InterPro" id="IPR041796">
    <property type="entry name" value="Mre11_N"/>
</dbReference>
<dbReference type="PANTHER" id="PTHR30337">
    <property type="entry name" value="COMPONENT OF ATP-DEPENDENT DSDNA EXONUCLEASE"/>
    <property type="match status" value="1"/>
</dbReference>
<feature type="coiled-coil region" evidence="2">
    <location>
        <begin position="311"/>
        <end position="367"/>
    </location>
</feature>
<evidence type="ECO:0000313" key="4">
    <source>
        <dbReference type="EMBL" id="OSM00172.1"/>
    </source>
</evidence>
<gene>
    <name evidence="4" type="ORF">MAIT1_00616</name>
</gene>
<evidence type="ECO:0000259" key="3">
    <source>
        <dbReference type="Pfam" id="PF00149"/>
    </source>
</evidence>
<dbReference type="Gene3D" id="3.60.21.10">
    <property type="match status" value="1"/>
</dbReference>
<dbReference type="CDD" id="cd00840">
    <property type="entry name" value="MPP_Mre11_N"/>
    <property type="match status" value="1"/>
</dbReference>
<accession>A0A1Y2K1U5</accession>